<dbReference type="Gene3D" id="3.90.550.10">
    <property type="entry name" value="Spore Coat Polysaccharide Biosynthesis Protein SpsA, Chain A"/>
    <property type="match status" value="1"/>
</dbReference>
<comment type="similarity">
    <text evidence="2">Belongs to the CDP-glycerol glycerophosphotransferase family.</text>
</comment>
<name>A0A1V4A1F0_9ACTN</name>
<keyword evidence="4 9" id="KW-0808">Transferase</keyword>
<dbReference type="CDD" id="cd00761">
    <property type="entry name" value="Glyco_tranf_GTA_type"/>
    <property type="match status" value="1"/>
</dbReference>
<dbReference type="GO" id="GO:0019350">
    <property type="term" value="P:teichoic acid biosynthetic process"/>
    <property type="evidence" value="ECO:0007669"/>
    <property type="project" value="UniProtKB-KW"/>
</dbReference>
<dbReference type="STRING" id="83656.B1H18_31000"/>
<dbReference type="InterPro" id="IPR051612">
    <property type="entry name" value="Teichoic_Acid_Biosynth"/>
</dbReference>
<dbReference type="RefSeq" id="WP_077973775.1">
    <property type="nucleotide sequence ID" value="NZ_CP045178.1"/>
</dbReference>
<dbReference type="InterPro" id="IPR043149">
    <property type="entry name" value="TagF_N"/>
</dbReference>
<dbReference type="GO" id="GO:0047355">
    <property type="term" value="F:CDP-glycerol glycerophosphotransferase activity"/>
    <property type="evidence" value="ECO:0007669"/>
    <property type="project" value="InterPro"/>
</dbReference>
<sequence>MPRFSIVVPVYRVQGYLRECLDSVLAQGYEDFELIAVDDRSPDASGAILDEYAAKDPRVVPVHQTENGGIGTARNAGVARSRGDYILFLDSDDTLTPGALEAIDERIAETGSPDLVLYDYARTFWWDSQKRNRDAELFAAPGPDVFSIAERPELLDLFTVVWNKAYRRDFYLDGGFSFPDGYYEDVVVVYESLLTAERIALLDRVCVHYRQRRQGNALRTPSRAHFAAFAQYESLFRFVEQRPELHRWRGFLFRHMVDHYLFILSRPDRVPAASRAEFFSLAAAHYRAYLPPGFELPEGTIGTKFQALSRGSYRAFQALKFVNGTRVTSLGRLRKTKNKVGKRAYATYYQLQRRRPIDNNLAVYAAYWYRLPSCNPLAVYERAKEIAPHVHGVWVVKKELADQVPEGIDFVIPNTPRYWDVLARAKYFVNNVNYPDHLVKRPEQVHLQTHHGTPLKRMGIDQQRYPAAAKGMSFRKMLQRADRWDFSVSSNQHTTEHWERVYPCAFESVDSGYPRNDVYYRATAEDVAAVREKIGIAPGTTAVLYAPTVRDYQAGFVPRLDLAKVAQGLGPDTVLLVRTHYFYGEDPALQRLADDGLLIDVSRYPVVEELCLAADALVTDYSSIMFDYANLDRPIVTYADDWDVYVKSRGVTFDLLSGRPGETPGVIAKTDDELIEAFRGGRWKGAEAAALRSAFRERFCHWDDGHAAERVVRRVYLDQPMSPAPLPQDQRTPAPAPNGKATKGGLVPDSPAGLTERDTRPGQAADLLSG</sequence>
<protein>
    <submittedName>
        <fullName evidence="9">Glycosyl transferase</fullName>
    </submittedName>
</protein>
<dbReference type="SUPFAM" id="SSF53756">
    <property type="entry name" value="UDP-Glycosyltransferase/glycogen phosphorylase"/>
    <property type="match status" value="1"/>
</dbReference>
<dbReference type="Pfam" id="PF00535">
    <property type="entry name" value="Glycos_transf_2"/>
    <property type="match status" value="1"/>
</dbReference>
<accession>A0A1V4A1F0</accession>
<dbReference type="Gene3D" id="3.40.50.11820">
    <property type="match status" value="1"/>
</dbReference>
<dbReference type="Proteomes" id="UP000190539">
    <property type="component" value="Unassembled WGS sequence"/>
</dbReference>
<keyword evidence="5" id="KW-0777">Teichoic acid biosynthesis</keyword>
<evidence type="ECO:0000256" key="3">
    <source>
        <dbReference type="ARBA" id="ARBA00022475"/>
    </source>
</evidence>
<organism evidence="9 10">
    <name type="scientific">Streptomyces tsukubensis</name>
    <dbReference type="NCBI Taxonomy" id="83656"/>
    <lineage>
        <taxon>Bacteria</taxon>
        <taxon>Bacillati</taxon>
        <taxon>Actinomycetota</taxon>
        <taxon>Actinomycetes</taxon>
        <taxon>Kitasatosporales</taxon>
        <taxon>Streptomycetaceae</taxon>
        <taxon>Streptomyces</taxon>
    </lineage>
</organism>
<comment type="caution">
    <text evidence="9">The sequence shown here is derived from an EMBL/GenBank/DDBJ whole genome shotgun (WGS) entry which is preliminary data.</text>
</comment>
<keyword evidence="3" id="KW-1003">Cell membrane</keyword>
<dbReference type="SUPFAM" id="SSF53448">
    <property type="entry name" value="Nucleotide-diphospho-sugar transferases"/>
    <property type="match status" value="1"/>
</dbReference>
<dbReference type="FunFam" id="3.90.550.10:FF:000196">
    <property type="entry name" value="Glycosyl transferase"/>
    <property type="match status" value="1"/>
</dbReference>
<feature type="region of interest" description="Disordered" evidence="7">
    <location>
        <begin position="720"/>
        <end position="770"/>
    </location>
</feature>
<evidence type="ECO:0000256" key="6">
    <source>
        <dbReference type="ARBA" id="ARBA00023136"/>
    </source>
</evidence>
<evidence type="ECO:0000259" key="8">
    <source>
        <dbReference type="Pfam" id="PF00535"/>
    </source>
</evidence>
<proteinExistence type="inferred from homology"/>
<dbReference type="InterPro" id="IPR043148">
    <property type="entry name" value="TagF_C"/>
</dbReference>
<evidence type="ECO:0000313" key="10">
    <source>
        <dbReference type="Proteomes" id="UP000190539"/>
    </source>
</evidence>
<dbReference type="AlphaFoldDB" id="A0A1V4A1F0"/>
<evidence type="ECO:0000256" key="7">
    <source>
        <dbReference type="SAM" id="MobiDB-lite"/>
    </source>
</evidence>
<dbReference type="Pfam" id="PF04464">
    <property type="entry name" value="Glyphos_transf"/>
    <property type="match status" value="1"/>
</dbReference>
<keyword evidence="6" id="KW-0472">Membrane</keyword>
<gene>
    <name evidence="9" type="ORF">B1H18_31000</name>
</gene>
<dbReference type="PANTHER" id="PTHR37316:SF3">
    <property type="entry name" value="TEICHOIC ACID GLYCEROL-PHOSPHATE TRANSFERASE"/>
    <property type="match status" value="1"/>
</dbReference>
<dbReference type="OrthoDB" id="3183633at2"/>
<reference evidence="9 10" key="1">
    <citation type="submission" date="2017-02" db="EMBL/GenBank/DDBJ databases">
        <title>Draft Genome Sequence of Streptomyces tsukubaensis F601, a Producer of the immunosuppressant tacrolimus FK506.</title>
        <authorList>
            <person name="Zong G."/>
            <person name="Zhong C."/>
            <person name="Fu J."/>
            <person name="Qin R."/>
            <person name="Cao G."/>
        </authorList>
    </citation>
    <scope>NUCLEOTIDE SEQUENCE [LARGE SCALE GENOMIC DNA]</scope>
    <source>
        <strain evidence="9 10">F601</strain>
    </source>
</reference>
<comment type="subcellular location">
    <subcellularLocation>
        <location evidence="1">Cell membrane</location>
        <topology evidence="1">Peripheral membrane protein</topology>
    </subcellularLocation>
</comment>
<dbReference type="EMBL" id="MVFC01000042">
    <property type="protein sequence ID" value="OON72113.1"/>
    <property type="molecule type" value="Genomic_DNA"/>
</dbReference>
<dbReference type="Gene3D" id="3.40.50.12580">
    <property type="match status" value="1"/>
</dbReference>
<evidence type="ECO:0000256" key="4">
    <source>
        <dbReference type="ARBA" id="ARBA00022679"/>
    </source>
</evidence>
<evidence type="ECO:0000313" key="9">
    <source>
        <dbReference type="EMBL" id="OON72113.1"/>
    </source>
</evidence>
<keyword evidence="10" id="KW-1185">Reference proteome</keyword>
<feature type="domain" description="Glycosyltransferase 2-like" evidence="8">
    <location>
        <begin position="5"/>
        <end position="128"/>
    </location>
</feature>
<dbReference type="InterPro" id="IPR001173">
    <property type="entry name" value="Glyco_trans_2-like"/>
</dbReference>
<dbReference type="InterPro" id="IPR007554">
    <property type="entry name" value="Glycerophosphate_synth"/>
</dbReference>
<evidence type="ECO:0000256" key="1">
    <source>
        <dbReference type="ARBA" id="ARBA00004202"/>
    </source>
</evidence>
<dbReference type="GO" id="GO:0005886">
    <property type="term" value="C:plasma membrane"/>
    <property type="evidence" value="ECO:0007669"/>
    <property type="project" value="UniProtKB-SubCell"/>
</dbReference>
<dbReference type="PANTHER" id="PTHR37316">
    <property type="entry name" value="TEICHOIC ACID GLYCEROL-PHOSPHATE PRIMASE"/>
    <property type="match status" value="1"/>
</dbReference>
<dbReference type="InterPro" id="IPR029044">
    <property type="entry name" value="Nucleotide-diphossugar_trans"/>
</dbReference>
<evidence type="ECO:0000256" key="2">
    <source>
        <dbReference type="ARBA" id="ARBA00010488"/>
    </source>
</evidence>
<evidence type="ECO:0000256" key="5">
    <source>
        <dbReference type="ARBA" id="ARBA00022944"/>
    </source>
</evidence>